<gene>
    <name evidence="1" type="ORF">BDY19DRAFT_896653</name>
</gene>
<dbReference type="EMBL" id="MU274931">
    <property type="protein sequence ID" value="KAI0085470.1"/>
    <property type="molecule type" value="Genomic_DNA"/>
</dbReference>
<dbReference type="Proteomes" id="UP001055072">
    <property type="component" value="Unassembled WGS sequence"/>
</dbReference>
<proteinExistence type="predicted"/>
<evidence type="ECO:0000313" key="2">
    <source>
        <dbReference type="Proteomes" id="UP001055072"/>
    </source>
</evidence>
<sequence length="203" mass="23360">MLSLSPHILESIASGAHYSGALSPTQKQTDEHVEGKLMLRHVRSLSRSGKEPAVEEAYRDVMNDLEELFCGRATRDVLERRIANDAQFEDPWCKCTGFNETAAKFVAVSKLYSKCERQESRILSGSLHPNELVFSQKQMYTFRLFGMKRTVISFVHVWLDDEFKVVRIVDEWNGEELPTGRGMLLLRKFNGKMASWFFHVPKE</sequence>
<name>A0ACB8TU02_9APHY</name>
<keyword evidence="2" id="KW-1185">Reference proteome</keyword>
<organism evidence="1 2">
    <name type="scientific">Irpex rosettiformis</name>
    <dbReference type="NCBI Taxonomy" id="378272"/>
    <lineage>
        <taxon>Eukaryota</taxon>
        <taxon>Fungi</taxon>
        <taxon>Dikarya</taxon>
        <taxon>Basidiomycota</taxon>
        <taxon>Agaricomycotina</taxon>
        <taxon>Agaricomycetes</taxon>
        <taxon>Polyporales</taxon>
        <taxon>Irpicaceae</taxon>
        <taxon>Irpex</taxon>
    </lineage>
</organism>
<protein>
    <submittedName>
        <fullName evidence="1">Uncharacterized protein</fullName>
    </submittedName>
</protein>
<accession>A0ACB8TU02</accession>
<evidence type="ECO:0000313" key="1">
    <source>
        <dbReference type="EMBL" id="KAI0085470.1"/>
    </source>
</evidence>
<reference evidence="1" key="1">
    <citation type="journal article" date="2021" name="Environ. Microbiol.">
        <title>Gene family expansions and transcriptome signatures uncover fungal adaptations to wood decay.</title>
        <authorList>
            <person name="Hage H."/>
            <person name="Miyauchi S."/>
            <person name="Viragh M."/>
            <person name="Drula E."/>
            <person name="Min B."/>
            <person name="Chaduli D."/>
            <person name="Navarro D."/>
            <person name="Favel A."/>
            <person name="Norest M."/>
            <person name="Lesage-Meessen L."/>
            <person name="Balint B."/>
            <person name="Merenyi Z."/>
            <person name="de Eugenio L."/>
            <person name="Morin E."/>
            <person name="Martinez A.T."/>
            <person name="Baldrian P."/>
            <person name="Stursova M."/>
            <person name="Martinez M.J."/>
            <person name="Novotny C."/>
            <person name="Magnuson J.K."/>
            <person name="Spatafora J.W."/>
            <person name="Maurice S."/>
            <person name="Pangilinan J."/>
            <person name="Andreopoulos W."/>
            <person name="LaButti K."/>
            <person name="Hundley H."/>
            <person name="Na H."/>
            <person name="Kuo A."/>
            <person name="Barry K."/>
            <person name="Lipzen A."/>
            <person name="Henrissat B."/>
            <person name="Riley R."/>
            <person name="Ahrendt S."/>
            <person name="Nagy L.G."/>
            <person name="Grigoriev I.V."/>
            <person name="Martin F."/>
            <person name="Rosso M.N."/>
        </authorList>
    </citation>
    <scope>NUCLEOTIDE SEQUENCE</scope>
    <source>
        <strain evidence="1">CBS 384.51</strain>
    </source>
</reference>
<comment type="caution">
    <text evidence="1">The sequence shown here is derived from an EMBL/GenBank/DDBJ whole genome shotgun (WGS) entry which is preliminary data.</text>
</comment>